<keyword evidence="2 12" id="KW-0004">4Fe-4S</keyword>
<dbReference type="InterPro" id="IPR003651">
    <property type="entry name" value="Endonuclease3_FeS-loop_motif"/>
</dbReference>
<evidence type="ECO:0000256" key="9">
    <source>
        <dbReference type="ARBA" id="ARBA00023204"/>
    </source>
</evidence>
<dbReference type="EMBL" id="PCVY01000065">
    <property type="protein sequence ID" value="PIQ85458.1"/>
    <property type="molecule type" value="Genomic_DNA"/>
</dbReference>
<dbReference type="NCBIfam" id="TIGR01083">
    <property type="entry name" value="nth"/>
    <property type="match status" value="1"/>
</dbReference>
<comment type="similarity">
    <text evidence="1 12">Belongs to the Nth/MutY family.</text>
</comment>
<dbReference type="PANTHER" id="PTHR10359:SF18">
    <property type="entry name" value="ENDONUCLEASE III"/>
    <property type="match status" value="1"/>
</dbReference>
<dbReference type="GO" id="GO:0051539">
    <property type="term" value="F:4 iron, 4 sulfur cluster binding"/>
    <property type="evidence" value="ECO:0007669"/>
    <property type="project" value="UniProtKB-UniRule"/>
</dbReference>
<dbReference type="AlphaFoldDB" id="A0A2H0LM78"/>
<evidence type="ECO:0000313" key="14">
    <source>
        <dbReference type="EMBL" id="PIQ85458.1"/>
    </source>
</evidence>
<dbReference type="InterPro" id="IPR004035">
    <property type="entry name" value="Endouclease-III_FeS-bd_BS"/>
</dbReference>
<keyword evidence="9 12" id="KW-0234">DNA repair</keyword>
<dbReference type="GO" id="GO:0006285">
    <property type="term" value="P:base-excision repair, AP site formation"/>
    <property type="evidence" value="ECO:0007669"/>
    <property type="project" value="TreeGrafter"/>
</dbReference>
<feature type="binding site" evidence="12">
    <location>
        <position position="204"/>
    </location>
    <ligand>
        <name>[4Fe-4S] cluster</name>
        <dbReference type="ChEBI" id="CHEBI:49883"/>
    </ligand>
</feature>
<protein>
    <recommendedName>
        <fullName evidence="12">Endonuclease III</fullName>
        <ecNumber evidence="12">4.2.99.18</ecNumber>
    </recommendedName>
    <alternativeName>
        <fullName evidence="12">DNA-(apurinic or apyrimidinic site) lyase</fullName>
    </alternativeName>
</protein>
<dbReference type="HAMAP" id="MF_00942">
    <property type="entry name" value="Nth"/>
    <property type="match status" value="1"/>
</dbReference>
<dbReference type="GO" id="GO:0140078">
    <property type="term" value="F:class I DNA-(apurinic or apyrimidinic site) endonuclease activity"/>
    <property type="evidence" value="ECO:0007669"/>
    <property type="project" value="UniProtKB-EC"/>
</dbReference>
<evidence type="ECO:0000256" key="8">
    <source>
        <dbReference type="ARBA" id="ARBA00023125"/>
    </source>
</evidence>
<organism evidence="14 15">
    <name type="scientific">Candidatus Abzuiibacterium crystallinum</name>
    <dbReference type="NCBI Taxonomy" id="1974748"/>
    <lineage>
        <taxon>Bacteria</taxon>
        <taxon>Pseudomonadati</taxon>
        <taxon>Candidatus Omnitrophota</taxon>
        <taxon>Candidatus Abzuiibacterium</taxon>
    </lineage>
</organism>
<evidence type="ECO:0000256" key="4">
    <source>
        <dbReference type="ARBA" id="ARBA00022763"/>
    </source>
</evidence>
<accession>A0A2H0LM78</accession>
<dbReference type="InterPro" id="IPR004036">
    <property type="entry name" value="Endonuclease-III-like_CS2"/>
</dbReference>
<feature type="domain" description="HhH-GPD" evidence="13">
    <location>
        <begin position="45"/>
        <end position="192"/>
    </location>
</feature>
<dbReference type="FunFam" id="1.10.340.30:FF:000001">
    <property type="entry name" value="Endonuclease III"/>
    <property type="match status" value="1"/>
</dbReference>
<keyword evidence="10 12" id="KW-0456">Lyase</keyword>
<dbReference type="Pfam" id="PF00730">
    <property type="entry name" value="HhH-GPD"/>
    <property type="match status" value="1"/>
</dbReference>
<dbReference type="SMART" id="SM00478">
    <property type="entry name" value="ENDO3c"/>
    <property type="match status" value="1"/>
</dbReference>
<dbReference type="InterPro" id="IPR003265">
    <property type="entry name" value="HhH-GPD_domain"/>
</dbReference>
<dbReference type="Gene3D" id="1.10.340.30">
    <property type="entry name" value="Hypothetical protein, domain 2"/>
    <property type="match status" value="1"/>
</dbReference>
<gene>
    <name evidence="12 14" type="primary">nth</name>
    <name evidence="14" type="ORF">COV74_08185</name>
</gene>
<dbReference type="InterPro" id="IPR023170">
    <property type="entry name" value="HhH_base_excis_C"/>
</dbReference>
<dbReference type="PROSITE" id="PS01155">
    <property type="entry name" value="ENDONUCLEASE_III_2"/>
    <property type="match status" value="1"/>
</dbReference>
<comment type="catalytic activity">
    <reaction evidence="12">
        <text>2'-deoxyribonucleotide-(2'-deoxyribose 5'-phosphate)-2'-deoxyribonucleotide-DNA = a 3'-end 2'-deoxyribonucleotide-(2,3-dehydro-2,3-deoxyribose 5'-phosphate)-DNA + a 5'-end 5'-phospho-2'-deoxyribonucleoside-DNA + H(+)</text>
        <dbReference type="Rhea" id="RHEA:66592"/>
        <dbReference type="Rhea" id="RHEA-COMP:13180"/>
        <dbReference type="Rhea" id="RHEA-COMP:16897"/>
        <dbReference type="Rhea" id="RHEA-COMP:17067"/>
        <dbReference type="ChEBI" id="CHEBI:15378"/>
        <dbReference type="ChEBI" id="CHEBI:136412"/>
        <dbReference type="ChEBI" id="CHEBI:157695"/>
        <dbReference type="ChEBI" id="CHEBI:167181"/>
        <dbReference type="EC" id="4.2.99.18"/>
    </reaction>
</comment>
<dbReference type="GO" id="GO:0003677">
    <property type="term" value="F:DNA binding"/>
    <property type="evidence" value="ECO:0007669"/>
    <property type="project" value="UniProtKB-UniRule"/>
</dbReference>
<comment type="function">
    <text evidence="12">DNA repair enzyme that has both DNA N-glycosylase activity and AP-lyase activity. The DNA N-glycosylase activity releases various damaged pyrimidines from DNA by cleaving the N-glycosidic bond, leaving an AP (apurinic/apyrimidinic) site. The AP-lyase activity cleaves the phosphodiester bond 3' to the AP site by a beta-elimination, leaving a 3'-terminal unsaturated sugar and a product with a terminal 5'-phosphate.</text>
</comment>
<evidence type="ECO:0000256" key="3">
    <source>
        <dbReference type="ARBA" id="ARBA00022723"/>
    </source>
</evidence>
<evidence type="ECO:0000256" key="1">
    <source>
        <dbReference type="ARBA" id="ARBA00008343"/>
    </source>
</evidence>
<comment type="cofactor">
    <cofactor evidence="12">
        <name>[4Fe-4S] cluster</name>
        <dbReference type="ChEBI" id="CHEBI:49883"/>
    </cofactor>
    <text evidence="12">Binds 1 [4Fe-4S] cluster.</text>
</comment>
<dbReference type="FunFam" id="1.10.1670.10:FF:000001">
    <property type="entry name" value="Endonuclease III"/>
    <property type="match status" value="1"/>
</dbReference>
<dbReference type="PIRSF" id="PIRSF001435">
    <property type="entry name" value="Nth"/>
    <property type="match status" value="1"/>
</dbReference>
<dbReference type="SMART" id="SM00525">
    <property type="entry name" value="FES"/>
    <property type="match status" value="1"/>
</dbReference>
<dbReference type="InterPro" id="IPR000445">
    <property type="entry name" value="HhH_motif"/>
</dbReference>
<dbReference type="Pfam" id="PF00633">
    <property type="entry name" value="HHH"/>
    <property type="match status" value="1"/>
</dbReference>
<keyword evidence="14" id="KW-0540">Nuclease</keyword>
<dbReference type="InterPro" id="IPR005759">
    <property type="entry name" value="Nth"/>
</dbReference>
<proteinExistence type="inferred from homology"/>
<dbReference type="SUPFAM" id="SSF48150">
    <property type="entry name" value="DNA-glycosylase"/>
    <property type="match status" value="1"/>
</dbReference>
<keyword evidence="7 12" id="KW-0411">Iron-sulfur</keyword>
<keyword evidence="14" id="KW-0255">Endonuclease</keyword>
<feature type="binding site" evidence="12">
    <location>
        <position position="210"/>
    </location>
    <ligand>
        <name>[4Fe-4S] cluster</name>
        <dbReference type="ChEBI" id="CHEBI:49883"/>
    </ligand>
</feature>
<dbReference type="Gene3D" id="1.10.1670.10">
    <property type="entry name" value="Helix-hairpin-Helix base-excision DNA repair enzymes (C-terminal)"/>
    <property type="match status" value="1"/>
</dbReference>
<dbReference type="Proteomes" id="UP000230859">
    <property type="component" value="Unassembled WGS sequence"/>
</dbReference>
<evidence type="ECO:0000256" key="5">
    <source>
        <dbReference type="ARBA" id="ARBA00022801"/>
    </source>
</evidence>
<keyword evidence="8 12" id="KW-0238">DNA-binding</keyword>
<evidence type="ECO:0000256" key="6">
    <source>
        <dbReference type="ARBA" id="ARBA00023004"/>
    </source>
</evidence>
<dbReference type="PROSITE" id="PS00764">
    <property type="entry name" value="ENDONUCLEASE_III_1"/>
    <property type="match status" value="1"/>
</dbReference>
<dbReference type="GO" id="GO:0046872">
    <property type="term" value="F:metal ion binding"/>
    <property type="evidence" value="ECO:0007669"/>
    <property type="project" value="UniProtKB-KW"/>
</dbReference>
<evidence type="ECO:0000256" key="10">
    <source>
        <dbReference type="ARBA" id="ARBA00023239"/>
    </source>
</evidence>
<evidence type="ECO:0000256" key="2">
    <source>
        <dbReference type="ARBA" id="ARBA00022485"/>
    </source>
</evidence>
<evidence type="ECO:0000313" key="15">
    <source>
        <dbReference type="Proteomes" id="UP000230859"/>
    </source>
</evidence>
<sequence>MKTKSLSAQKARALQIIESLSRAIPARKIALHFNNPWQLAVATILSAQCTDERVNQVTPALFRKYKTVSHYAKANLKQFERDIYSTGFYRAKAKNIQACARALLERFNGRVPQKMEELVSLPGIGRKTANVILGNAFGVPGIAVDTHVKRVTCRLGLTCHTDPVKIEYDLNQIIPQSQWTQFSHLIIWHGRLTCRARRPRCSECAVRTWCPSREK</sequence>
<dbReference type="GO" id="GO:0019104">
    <property type="term" value="F:DNA N-glycosylase activity"/>
    <property type="evidence" value="ECO:0007669"/>
    <property type="project" value="UniProtKB-UniRule"/>
</dbReference>
<dbReference type="InterPro" id="IPR011257">
    <property type="entry name" value="DNA_glycosylase"/>
</dbReference>
<comment type="caution">
    <text evidence="14">The sequence shown here is derived from an EMBL/GenBank/DDBJ whole genome shotgun (WGS) entry which is preliminary data.</text>
</comment>
<keyword evidence="5 12" id="KW-0378">Hydrolase</keyword>
<name>A0A2H0LM78_9BACT</name>
<feature type="binding site" evidence="12">
    <location>
        <position position="201"/>
    </location>
    <ligand>
        <name>[4Fe-4S] cluster</name>
        <dbReference type="ChEBI" id="CHEBI:49883"/>
    </ligand>
</feature>
<feature type="binding site" evidence="12">
    <location>
        <position position="194"/>
    </location>
    <ligand>
        <name>[4Fe-4S] cluster</name>
        <dbReference type="ChEBI" id="CHEBI:49883"/>
    </ligand>
</feature>
<evidence type="ECO:0000256" key="7">
    <source>
        <dbReference type="ARBA" id="ARBA00023014"/>
    </source>
</evidence>
<keyword evidence="11 12" id="KW-0326">Glycosidase</keyword>
<dbReference type="PANTHER" id="PTHR10359">
    <property type="entry name" value="A/G-SPECIFIC ADENINE GLYCOSYLASE/ENDONUCLEASE III"/>
    <property type="match status" value="1"/>
</dbReference>
<dbReference type="CDD" id="cd00056">
    <property type="entry name" value="ENDO3c"/>
    <property type="match status" value="1"/>
</dbReference>
<reference evidence="14 15" key="1">
    <citation type="submission" date="2017-09" db="EMBL/GenBank/DDBJ databases">
        <title>Depth-based differentiation of microbial function through sediment-hosted aquifers and enrichment of novel symbionts in the deep terrestrial subsurface.</title>
        <authorList>
            <person name="Probst A.J."/>
            <person name="Ladd B."/>
            <person name="Jarett J.K."/>
            <person name="Geller-Mcgrath D.E."/>
            <person name="Sieber C.M."/>
            <person name="Emerson J.B."/>
            <person name="Anantharaman K."/>
            <person name="Thomas B.C."/>
            <person name="Malmstrom R."/>
            <person name="Stieglmeier M."/>
            <person name="Klingl A."/>
            <person name="Woyke T."/>
            <person name="Ryan C.M."/>
            <person name="Banfield J.F."/>
        </authorList>
    </citation>
    <scope>NUCLEOTIDE SEQUENCE [LARGE SCALE GENOMIC DNA]</scope>
    <source>
        <strain evidence="14">CG11_big_fil_rev_8_21_14_0_20_45_26</strain>
    </source>
</reference>
<evidence type="ECO:0000259" key="13">
    <source>
        <dbReference type="SMART" id="SM00478"/>
    </source>
</evidence>
<keyword evidence="3 12" id="KW-0479">Metal-binding</keyword>
<keyword evidence="4 12" id="KW-0227">DNA damage</keyword>
<dbReference type="EC" id="4.2.99.18" evidence="12"/>
<keyword evidence="6 12" id="KW-0408">Iron</keyword>
<evidence type="ECO:0000256" key="12">
    <source>
        <dbReference type="HAMAP-Rule" id="MF_00942"/>
    </source>
</evidence>
<evidence type="ECO:0000256" key="11">
    <source>
        <dbReference type="ARBA" id="ARBA00023295"/>
    </source>
</evidence>